<dbReference type="SUPFAM" id="SSF52058">
    <property type="entry name" value="L domain-like"/>
    <property type="match status" value="1"/>
</dbReference>
<dbReference type="AlphaFoldDB" id="A0A2P6S8T7"/>
<keyword evidence="1" id="KW-0611">Plant defense</keyword>
<dbReference type="GO" id="GO:0006952">
    <property type="term" value="P:defense response"/>
    <property type="evidence" value="ECO:0007669"/>
    <property type="project" value="UniProtKB-KW"/>
</dbReference>
<reference evidence="2 3" key="1">
    <citation type="journal article" date="2018" name="Nat. Genet.">
        <title>The Rosa genome provides new insights in the design of modern roses.</title>
        <authorList>
            <person name="Bendahmane M."/>
        </authorList>
    </citation>
    <scope>NUCLEOTIDE SEQUENCE [LARGE SCALE GENOMIC DNA]</scope>
    <source>
        <strain evidence="3">cv. Old Blush</strain>
    </source>
</reference>
<dbReference type="PANTHER" id="PTHR36766:SF40">
    <property type="entry name" value="DISEASE RESISTANCE PROTEIN RGA3"/>
    <property type="match status" value="1"/>
</dbReference>
<proteinExistence type="predicted"/>
<evidence type="ECO:0000256" key="1">
    <source>
        <dbReference type="ARBA" id="ARBA00022821"/>
    </source>
</evidence>
<dbReference type="InterPro" id="IPR032675">
    <property type="entry name" value="LRR_dom_sf"/>
</dbReference>
<dbReference type="PANTHER" id="PTHR36766">
    <property type="entry name" value="PLANT BROAD-SPECTRUM MILDEW RESISTANCE PROTEIN RPW8"/>
    <property type="match status" value="1"/>
</dbReference>
<protein>
    <submittedName>
        <fullName evidence="2">Putative leucine-rich repeat domain, L domain-containing protein</fullName>
    </submittedName>
</protein>
<evidence type="ECO:0000313" key="3">
    <source>
        <dbReference type="Proteomes" id="UP000238479"/>
    </source>
</evidence>
<keyword evidence="3" id="KW-1185">Reference proteome</keyword>
<dbReference type="EMBL" id="PDCK01000039">
    <property type="protein sequence ID" value="PRQ55059.1"/>
    <property type="molecule type" value="Genomic_DNA"/>
</dbReference>
<dbReference type="STRING" id="74649.A0A2P6S8T7"/>
<accession>A0A2P6S8T7</accession>
<evidence type="ECO:0000313" key="2">
    <source>
        <dbReference type="EMBL" id="PRQ55059.1"/>
    </source>
</evidence>
<gene>
    <name evidence="2" type="ORF">RchiOBHm_Chr1g0320441</name>
</gene>
<sequence length="180" mass="20412">MVKHNLSSLQRLTIAYCKGLVSILEEGFPSNLTILKIVDPKSCKPLSEWGLQLEKLTSLKELWISGVDPYLVSFPPKDIELMLPKSLSRLDIANFPSLRRLSRKALQSLTSLEYLEIADCQKLASIPEKYLPLSLAKLHIYACPKLKDRYTCNTTYWSKIAHIPCVHVGDEYLSPLKTHS</sequence>
<dbReference type="OMA" id="TIAYCKG"/>
<dbReference type="Gramene" id="PRQ55059">
    <property type="protein sequence ID" value="PRQ55059"/>
    <property type="gene ID" value="RchiOBHm_Chr1g0320441"/>
</dbReference>
<name>A0A2P6S8T7_ROSCH</name>
<dbReference type="Proteomes" id="UP000238479">
    <property type="component" value="Chromosome 1"/>
</dbReference>
<dbReference type="Gene3D" id="3.80.10.10">
    <property type="entry name" value="Ribonuclease Inhibitor"/>
    <property type="match status" value="1"/>
</dbReference>
<organism evidence="2 3">
    <name type="scientific">Rosa chinensis</name>
    <name type="common">China rose</name>
    <dbReference type="NCBI Taxonomy" id="74649"/>
    <lineage>
        <taxon>Eukaryota</taxon>
        <taxon>Viridiplantae</taxon>
        <taxon>Streptophyta</taxon>
        <taxon>Embryophyta</taxon>
        <taxon>Tracheophyta</taxon>
        <taxon>Spermatophyta</taxon>
        <taxon>Magnoliopsida</taxon>
        <taxon>eudicotyledons</taxon>
        <taxon>Gunneridae</taxon>
        <taxon>Pentapetalae</taxon>
        <taxon>rosids</taxon>
        <taxon>fabids</taxon>
        <taxon>Rosales</taxon>
        <taxon>Rosaceae</taxon>
        <taxon>Rosoideae</taxon>
        <taxon>Rosoideae incertae sedis</taxon>
        <taxon>Rosa</taxon>
    </lineage>
</organism>
<comment type="caution">
    <text evidence="2">The sequence shown here is derived from an EMBL/GenBank/DDBJ whole genome shotgun (WGS) entry which is preliminary data.</text>
</comment>